<evidence type="ECO:0000256" key="7">
    <source>
        <dbReference type="ARBA" id="ARBA00023136"/>
    </source>
</evidence>
<evidence type="ECO:0000313" key="14">
    <source>
        <dbReference type="Proteomes" id="UP001370348"/>
    </source>
</evidence>
<dbReference type="PANTHER" id="PTHR43394:SF1">
    <property type="entry name" value="ATP-BINDING CASSETTE SUB-FAMILY B MEMBER 10, MITOCHONDRIAL"/>
    <property type="match status" value="1"/>
</dbReference>
<dbReference type="SUPFAM" id="SSF52540">
    <property type="entry name" value="P-loop containing nucleoside triphosphate hydrolases"/>
    <property type="match status" value="1"/>
</dbReference>
<evidence type="ECO:0000256" key="5">
    <source>
        <dbReference type="ARBA" id="ARBA00022840"/>
    </source>
</evidence>
<accession>A0ABZ2LNJ0</accession>
<dbReference type="InterPro" id="IPR039421">
    <property type="entry name" value="Type_1_exporter"/>
</dbReference>
<dbReference type="PROSITE" id="PS50990">
    <property type="entry name" value="PEPTIDASE_C39"/>
    <property type="match status" value="1"/>
</dbReference>
<dbReference type="PROSITE" id="PS50929">
    <property type="entry name" value="ABC_TM1F"/>
    <property type="match status" value="1"/>
</dbReference>
<keyword evidence="5" id="KW-0067">ATP-binding</keyword>
<evidence type="ECO:0000256" key="2">
    <source>
        <dbReference type="ARBA" id="ARBA00022692"/>
    </source>
</evidence>
<feature type="region of interest" description="Disordered" evidence="8">
    <location>
        <begin position="245"/>
        <end position="280"/>
    </location>
</feature>
<keyword evidence="2 9" id="KW-0812">Transmembrane</keyword>
<dbReference type="Pfam" id="PF00005">
    <property type="entry name" value="ABC_tran"/>
    <property type="match status" value="1"/>
</dbReference>
<evidence type="ECO:0000259" key="10">
    <source>
        <dbReference type="PROSITE" id="PS50893"/>
    </source>
</evidence>
<dbReference type="SMART" id="SM00382">
    <property type="entry name" value="AAA"/>
    <property type="match status" value="1"/>
</dbReference>
<name>A0ABZ2LNJ0_9BACT</name>
<dbReference type="Gene3D" id="1.20.1560.10">
    <property type="entry name" value="ABC transporter type 1, transmembrane domain"/>
    <property type="match status" value="1"/>
</dbReference>
<feature type="domain" description="ABC transmembrane type-1" evidence="11">
    <location>
        <begin position="453"/>
        <end position="732"/>
    </location>
</feature>
<evidence type="ECO:0000256" key="9">
    <source>
        <dbReference type="SAM" id="Phobius"/>
    </source>
</evidence>
<dbReference type="EMBL" id="CP089984">
    <property type="protein sequence ID" value="WXB11189.1"/>
    <property type="molecule type" value="Genomic_DNA"/>
</dbReference>
<dbReference type="InterPro" id="IPR027417">
    <property type="entry name" value="P-loop_NTPase"/>
</dbReference>
<evidence type="ECO:0000313" key="13">
    <source>
        <dbReference type="EMBL" id="WXB11189.1"/>
    </source>
</evidence>
<evidence type="ECO:0000256" key="6">
    <source>
        <dbReference type="ARBA" id="ARBA00022989"/>
    </source>
</evidence>
<gene>
    <name evidence="13" type="ORF">LZC94_25350</name>
</gene>
<evidence type="ECO:0000259" key="12">
    <source>
        <dbReference type="PROSITE" id="PS50990"/>
    </source>
</evidence>
<evidence type="ECO:0000256" key="4">
    <source>
        <dbReference type="ARBA" id="ARBA00022801"/>
    </source>
</evidence>
<feature type="transmembrane region" description="Helical" evidence="9">
    <location>
        <begin position="453"/>
        <end position="475"/>
    </location>
</feature>
<dbReference type="RefSeq" id="WP_394820804.1">
    <property type="nucleotide sequence ID" value="NZ_CP089984.1"/>
</dbReference>
<reference evidence="13 14" key="1">
    <citation type="submission" date="2021-12" db="EMBL/GenBank/DDBJ databases">
        <title>Discovery of the Pendulisporaceae a myxobacterial family with distinct sporulation behavior and unique specialized metabolism.</title>
        <authorList>
            <person name="Garcia R."/>
            <person name="Popoff A."/>
            <person name="Bader C.D."/>
            <person name="Loehr J."/>
            <person name="Walesch S."/>
            <person name="Walt C."/>
            <person name="Boldt J."/>
            <person name="Bunk B."/>
            <person name="Haeckl F.J.F.P.J."/>
            <person name="Gunesch A.P."/>
            <person name="Birkelbach J."/>
            <person name="Nuebel U."/>
            <person name="Pietschmann T."/>
            <person name="Bach T."/>
            <person name="Mueller R."/>
        </authorList>
    </citation>
    <scope>NUCLEOTIDE SEQUENCE [LARGE SCALE GENOMIC DNA]</scope>
    <source>
        <strain evidence="13 14">MSr11954</strain>
    </source>
</reference>
<organism evidence="13 14">
    <name type="scientific">Pendulispora albinea</name>
    <dbReference type="NCBI Taxonomy" id="2741071"/>
    <lineage>
        <taxon>Bacteria</taxon>
        <taxon>Pseudomonadati</taxon>
        <taxon>Myxococcota</taxon>
        <taxon>Myxococcia</taxon>
        <taxon>Myxococcales</taxon>
        <taxon>Sorangiineae</taxon>
        <taxon>Pendulisporaceae</taxon>
        <taxon>Pendulispora</taxon>
    </lineage>
</organism>
<evidence type="ECO:0000256" key="3">
    <source>
        <dbReference type="ARBA" id="ARBA00022741"/>
    </source>
</evidence>
<keyword evidence="4" id="KW-0378">Hydrolase</keyword>
<proteinExistence type="predicted"/>
<keyword evidence="14" id="KW-1185">Reference proteome</keyword>
<dbReference type="Gene3D" id="3.40.50.300">
    <property type="entry name" value="P-loop containing nucleotide triphosphate hydrolases"/>
    <property type="match status" value="1"/>
</dbReference>
<sequence length="1007" mass="109258">MADGHAPDPPATSWLAVLGPAASELPFASKAMHFGQSVEVGGGLAIVTEGTARLLVARDGEERHVVSLKPGDTACLGLYERLPSTTITLRASSARAVLAILDGPSAERASSSERVASMLRRLRDDHEALIVLRAVPGLESVPDDALQTLAGACARIQVDAHDTRAVEQARAAGAFCVFVSGEAALEPPGGGMLSLGAGDVVPLCFAGSPLALRVAHPSSFLVLAAPALAAIARAHPCLDAISRGDEGAERAGEPRERAVDPKYPVTRQKEPEDPEDPDELGELVIPATRRRRLRRMPLVRQIDVTDCGPASLAMIARFFGRKISPHLLRRLLHTTADGVNLRAICHAARQLGLAARAAKVSARHLDDLPMPAIVRLDGNHWAVLYDVQREAVRVADPATGRQRMPRDAFLARWDGFVALCDYTEDFRHAPLGKSNVGWLWPFLRPWLRILGEATLLAGVVAGLEVVIPIFAQVVFDHVFVDRDVALLRALTATMAGVLFFLAMSMVLQRYLVSFVAVRVDGGTLDFLTRRLLDLPVSYFATRRIGDLRRRLEGTRLVRDFVVSSSVRVLTAVPQLLAALTLLALYSRALLLLFVLMAPIYVALTMVSARWLGPLLARLEKGLSEYDSHQIDAIRGIETVKAMGAEPALRQRMLTAFHELSAVQFQADFSRMAYDAAVRAASFLLSGTFLVAGAWLALEGTITVGGLVAVNAIVALANMPIATLLRTWDDAQLARVLLDRVQDVLQEEPEQGSDRSHLVGVKELRGEIQLAGMGFSHPGVDPRPVLEGLDLHVRPGTTVAIVGRSGCGKTTLVKCLAGLYLPTRGRLLIDGVDIARLALSDLRQHIGFVLQETHLFDGTIAANIALNEEDYDVARIVRAAETACASEFIDDLPLRYETRIGERGIGLSTGQRQRIAIARALYHDPKILILDEATSALDVQAERALQENLGTWANDRTCFIVAHRLSTVRRADLTIVLEKGRIVESGTHEELLARGGLYHHLCGQQWVV</sequence>
<dbReference type="Pfam" id="PF03412">
    <property type="entry name" value="Peptidase_C39"/>
    <property type="match status" value="1"/>
</dbReference>
<evidence type="ECO:0000256" key="8">
    <source>
        <dbReference type="SAM" id="MobiDB-lite"/>
    </source>
</evidence>
<evidence type="ECO:0000259" key="11">
    <source>
        <dbReference type="PROSITE" id="PS50929"/>
    </source>
</evidence>
<feature type="compositionally biased region" description="Basic and acidic residues" evidence="8">
    <location>
        <begin position="245"/>
        <end position="260"/>
    </location>
</feature>
<dbReference type="Pfam" id="PF00664">
    <property type="entry name" value="ABC_membrane"/>
    <property type="match status" value="1"/>
</dbReference>
<dbReference type="InterPro" id="IPR005074">
    <property type="entry name" value="Peptidase_C39"/>
</dbReference>
<feature type="transmembrane region" description="Helical" evidence="9">
    <location>
        <begin position="590"/>
        <end position="611"/>
    </location>
</feature>
<feature type="transmembrane region" description="Helical" evidence="9">
    <location>
        <begin position="487"/>
        <end position="507"/>
    </location>
</feature>
<evidence type="ECO:0000256" key="1">
    <source>
        <dbReference type="ARBA" id="ARBA00004651"/>
    </source>
</evidence>
<dbReference type="Gene3D" id="3.90.70.10">
    <property type="entry name" value="Cysteine proteinases"/>
    <property type="match status" value="1"/>
</dbReference>
<comment type="subcellular location">
    <subcellularLocation>
        <location evidence="1">Cell membrane</location>
        <topology evidence="1">Multi-pass membrane protein</topology>
    </subcellularLocation>
</comment>
<dbReference type="SUPFAM" id="SSF90123">
    <property type="entry name" value="ABC transporter transmembrane region"/>
    <property type="match status" value="1"/>
</dbReference>
<feature type="transmembrane region" description="Helical" evidence="9">
    <location>
        <begin position="675"/>
        <end position="697"/>
    </location>
</feature>
<dbReference type="InterPro" id="IPR011527">
    <property type="entry name" value="ABC1_TM_dom"/>
</dbReference>
<dbReference type="InterPro" id="IPR036640">
    <property type="entry name" value="ABC1_TM_sf"/>
</dbReference>
<keyword evidence="3" id="KW-0547">Nucleotide-binding</keyword>
<dbReference type="InterPro" id="IPR003593">
    <property type="entry name" value="AAA+_ATPase"/>
</dbReference>
<keyword evidence="6 9" id="KW-1133">Transmembrane helix</keyword>
<feature type="domain" description="ABC transporter" evidence="10">
    <location>
        <begin position="767"/>
        <end position="1003"/>
    </location>
</feature>
<keyword evidence="7 9" id="KW-0472">Membrane</keyword>
<dbReference type="PANTHER" id="PTHR43394">
    <property type="entry name" value="ATP-DEPENDENT PERMEASE MDL1, MITOCHONDRIAL"/>
    <property type="match status" value="1"/>
</dbReference>
<feature type="domain" description="Peptidase C39" evidence="12">
    <location>
        <begin position="301"/>
        <end position="420"/>
    </location>
</feature>
<dbReference type="InterPro" id="IPR003439">
    <property type="entry name" value="ABC_transporter-like_ATP-bd"/>
</dbReference>
<dbReference type="PROSITE" id="PS50893">
    <property type="entry name" value="ABC_TRANSPORTER_2"/>
    <property type="match status" value="1"/>
</dbReference>
<dbReference type="Proteomes" id="UP001370348">
    <property type="component" value="Chromosome"/>
</dbReference>
<protein>
    <submittedName>
        <fullName evidence="13">Peptidase domain-containing ABC transporter</fullName>
    </submittedName>
</protein>
<feature type="transmembrane region" description="Helical" evidence="9">
    <location>
        <begin position="703"/>
        <end position="724"/>
    </location>
</feature>
<feature type="transmembrane region" description="Helical" evidence="9">
    <location>
        <begin position="560"/>
        <end position="584"/>
    </location>
</feature>